<proteinExistence type="inferred from homology"/>
<dbReference type="PANTHER" id="PTHR12835:SF5">
    <property type="entry name" value="BIOTIN--PROTEIN LIGASE"/>
    <property type="match status" value="1"/>
</dbReference>
<keyword evidence="1" id="KW-0436">Ligase</keyword>
<evidence type="ECO:0000313" key="6">
    <source>
        <dbReference type="Proteomes" id="UP000070463"/>
    </source>
</evidence>
<dbReference type="EMBL" id="LHXR01000047">
    <property type="protein sequence ID" value="KXA97043.1"/>
    <property type="molecule type" value="Genomic_DNA"/>
</dbReference>
<keyword evidence="6" id="KW-1185">Reference proteome</keyword>
<dbReference type="InterPro" id="IPR011991">
    <property type="entry name" value="ArsR-like_HTH"/>
</dbReference>
<accession>A0A133US79</accession>
<dbReference type="Pfam" id="PF08279">
    <property type="entry name" value="HTH_11"/>
    <property type="match status" value="1"/>
</dbReference>
<dbReference type="Gene3D" id="2.30.30.100">
    <property type="match status" value="1"/>
</dbReference>
<dbReference type="GO" id="GO:0006355">
    <property type="term" value="P:regulation of DNA-templated transcription"/>
    <property type="evidence" value="ECO:0007669"/>
    <property type="project" value="InterPro"/>
</dbReference>
<gene>
    <name evidence="5" type="ORF">AKJ37_03890</name>
</gene>
<dbReference type="SUPFAM" id="SSF55681">
    <property type="entry name" value="Class II aaRS and biotin synthetases"/>
    <property type="match status" value="1"/>
</dbReference>
<dbReference type="Pfam" id="PF03099">
    <property type="entry name" value="BPL_LplA_LipB"/>
    <property type="match status" value="1"/>
</dbReference>
<dbReference type="Gene3D" id="1.10.10.10">
    <property type="entry name" value="Winged helix-like DNA-binding domain superfamily/Winged helix DNA-binding domain"/>
    <property type="match status" value="1"/>
</dbReference>
<dbReference type="HAMAP" id="MF_00978">
    <property type="entry name" value="Bifunct_BirA"/>
    <property type="match status" value="1"/>
</dbReference>
<keyword evidence="2" id="KW-0547">Nucleotide-binding</keyword>
<dbReference type="InterPro" id="IPR004408">
    <property type="entry name" value="Biotin_CoA_COase_ligase"/>
</dbReference>
<dbReference type="GO" id="GO:0005737">
    <property type="term" value="C:cytoplasm"/>
    <property type="evidence" value="ECO:0007669"/>
    <property type="project" value="TreeGrafter"/>
</dbReference>
<dbReference type="InterPro" id="IPR045864">
    <property type="entry name" value="aa-tRNA-synth_II/BPL/LPL"/>
</dbReference>
<evidence type="ECO:0000259" key="4">
    <source>
        <dbReference type="PROSITE" id="PS51733"/>
    </source>
</evidence>
<dbReference type="GO" id="GO:0004077">
    <property type="term" value="F:biotin--[biotin carboxyl-carrier protein] ligase activity"/>
    <property type="evidence" value="ECO:0007669"/>
    <property type="project" value="InterPro"/>
</dbReference>
<dbReference type="SUPFAM" id="SSF50037">
    <property type="entry name" value="C-terminal domain of transcriptional repressors"/>
    <property type="match status" value="1"/>
</dbReference>
<evidence type="ECO:0000256" key="1">
    <source>
        <dbReference type="ARBA" id="ARBA00022598"/>
    </source>
</evidence>
<dbReference type="InterPro" id="IPR004143">
    <property type="entry name" value="BPL_LPL_catalytic"/>
</dbReference>
<dbReference type="InterPro" id="IPR013196">
    <property type="entry name" value="HTH_11"/>
</dbReference>
<name>A0A133US79_9EURY</name>
<protein>
    <recommendedName>
        <fullName evidence="4">BPL/LPL catalytic domain-containing protein</fullName>
    </recommendedName>
</protein>
<dbReference type="InterPro" id="IPR036390">
    <property type="entry name" value="WH_DNA-bd_sf"/>
</dbReference>
<dbReference type="InterPro" id="IPR030855">
    <property type="entry name" value="Bifunct_BirA"/>
</dbReference>
<evidence type="ECO:0000256" key="2">
    <source>
        <dbReference type="ARBA" id="ARBA00022741"/>
    </source>
</evidence>
<comment type="caution">
    <text evidence="5">The sequence shown here is derived from an EMBL/GenBank/DDBJ whole genome shotgun (WGS) entry which is preliminary data.</text>
</comment>
<dbReference type="AlphaFoldDB" id="A0A133US79"/>
<sequence>MNCNVRRVILEELKGAGSYVSGETLSERAGVSRVAIWKHVQRLKDEGYQIKSIRGRGYSLLKSPGKLLPYELQPLDVDVVGRRIIHLDDVGSTNLFLEGKAGEGEGLVVIAEEQAEGKGRMDRVWKSPEGGIWMSVLLKPVLPLDRAFLLSAISALAISESLQEVGLDAAVKWPNDVLVRGRKICGILAKIDGELDVVNYTIIGIGVNVNFGREELSLENVTTVKSELGREVDRKSMARDLIERLDGWYKVLKEGLYDDILNAWRTRSAILGQEIKIRKVSGEVYMGTAAGLSESGGLIVECEDGCKRTFRSGDATLLDEP</sequence>
<dbReference type="SUPFAM" id="SSF46785">
    <property type="entry name" value="Winged helix' DNA-binding domain"/>
    <property type="match status" value="1"/>
</dbReference>
<dbReference type="InterPro" id="IPR008988">
    <property type="entry name" value="Transcriptional_repressor_C"/>
</dbReference>
<keyword evidence="3" id="KW-0067">ATP-binding</keyword>
<dbReference type="Gene3D" id="3.30.930.10">
    <property type="entry name" value="Bira Bifunctional Protein, Domain 2"/>
    <property type="match status" value="1"/>
</dbReference>
<dbReference type="Proteomes" id="UP000070463">
    <property type="component" value="Unassembled WGS sequence"/>
</dbReference>
<feature type="domain" description="BPL/LPL catalytic" evidence="4">
    <location>
        <begin position="61"/>
        <end position="253"/>
    </location>
</feature>
<dbReference type="PROSITE" id="PS51733">
    <property type="entry name" value="BPL_LPL_CATALYTIC"/>
    <property type="match status" value="1"/>
</dbReference>
<dbReference type="NCBIfam" id="TIGR00121">
    <property type="entry name" value="birA_ligase"/>
    <property type="match status" value="1"/>
</dbReference>
<dbReference type="Pfam" id="PF02237">
    <property type="entry name" value="BPL_C"/>
    <property type="match status" value="1"/>
</dbReference>
<dbReference type="GO" id="GO:0005524">
    <property type="term" value="F:ATP binding"/>
    <property type="evidence" value="ECO:0007669"/>
    <property type="project" value="UniProtKB-KW"/>
</dbReference>
<organism evidence="5 6">
    <name type="scientific">candidate division MSBL1 archaeon SCGC-AAA259I09</name>
    <dbReference type="NCBI Taxonomy" id="1698267"/>
    <lineage>
        <taxon>Archaea</taxon>
        <taxon>Methanobacteriati</taxon>
        <taxon>Methanobacteriota</taxon>
        <taxon>candidate division MSBL1</taxon>
    </lineage>
</organism>
<dbReference type="CDD" id="cd16442">
    <property type="entry name" value="BPL"/>
    <property type="match status" value="1"/>
</dbReference>
<reference evidence="5 6" key="1">
    <citation type="journal article" date="2016" name="Sci. Rep.">
        <title>Metabolic traits of an uncultured archaeal lineage -MSBL1- from brine pools of the Red Sea.</title>
        <authorList>
            <person name="Mwirichia R."/>
            <person name="Alam I."/>
            <person name="Rashid M."/>
            <person name="Vinu M."/>
            <person name="Ba-Alawi W."/>
            <person name="Anthony Kamau A."/>
            <person name="Kamanda Ngugi D."/>
            <person name="Goker M."/>
            <person name="Klenk H.P."/>
            <person name="Bajic V."/>
            <person name="Stingl U."/>
        </authorList>
    </citation>
    <scope>NUCLEOTIDE SEQUENCE [LARGE SCALE GENOMIC DNA]</scope>
    <source>
        <strain evidence="5">SCGC-AAA259I09</strain>
    </source>
</reference>
<evidence type="ECO:0000313" key="5">
    <source>
        <dbReference type="EMBL" id="KXA97043.1"/>
    </source>
</evidence>
<dbReference type="InterPro" id="IPR003142">
    <property type="entry name" value="BPL_C"/>
</dbReference>
<evidence type="ECO:0000256" key="3">
    <source>
        <dbReference type="ARBA" id="ARBA00022840"/>
    </source>
</evidence>
<dbReference type="InterPro" id="IPR036388">
    <property type="entry name" value="WH-like_DNA-bd_sf"/>
</dbReference>
<dbReference type="CDD" id="cd00090">
    <property type="entry name" value="HTH_ARSR"/>
    <property type="match status" value="1"/>
</dbReference>
<dbReference type="PANTHER" id="PTHR12835">
    <property type="entry name" value="BIOTIN PROTEIN LIGASE"/>
    <property type="match status" value="1"/>
</dbReference>